<reference evidence="1" key="1">
    <citation type="submission" date="2023-08" db="EMBL/GenBank/DDBJ databases">
        <authorList>
            <person name="Chen Y."/>
            <person name="Shah S."/>
            <person name="Dougan E. K."/>
            <person name="Thang M."/>
            <person name="Chan C."/>
        </authorList>
    </citation>
    <scope>NUCLEOTIDE SEQUENCE</scope>
</reference>
<dbReference type="AlphaFoldDB" id="A0AA36HUF0"/>
<dbReference type="EMBL" id="CAUJNA010000312">
    <property type="protein sequence ID" value="CAJ1375276.1"/>
    <property type="molecule type" value="Genomic_DNA"/>
</dbReference>
<feature type="non-terminal residue" evidence="1">
    <location>
        <position position="1"/>
    </location>
</feature>
<protein>
    <submittedName>
        <fullName evidence="1">Uncharacterized protein</fullName>
    </submittedName>
</protein>
<evidence type="ECO:0000313" key="1">
    <source>
        <dbReference type="EMBL" id="CAJ1375276.1"/>
    </source>
</evidence>
<proteinExistence type="predicted"/>
<organism evidence="1 2">
    <name type="scientific">Effrenium voratum</name>
    <dbReference type="NCBI Taxonomy" id="2562239"/>
    <lineage>
        <taxon>Eukaryota</taxon>
        <taxon>Sar</taxon>
        <taxon>Alveolata</taxon>
        <taxon>Dinophyceae</taxon>
        <taxon>Suessiales</taxon>
        <taxon>Symbiodiniaceae</taxon>
        <taxon>Effrenium</taxon>
    </lineage>
</organism>
<evidence type="ECO:0000313" key="2">
    <source>
        <dbReference type="Proteomes" id="UP001178507"/>
    </source>
</evidence>
<comment type="caution">
    <text evidence="1">The sequence shown here is derived from an EMBL/GenBank/DDBJ whole genome shotgun (WGS) entry which is preliminary data.</text>
</comment>
<keyword evidence="2" id="KW-1185">Reference proteome</keyword>
<gene>
    <name evidence="1" type="ORF">EVOR1521_LOCUS4586</name>
</gene>
<name>A0AA36HUF0_9DINO</name>
<dbReference type="Proteomes" id="UP001178507">
    <property type="component" value="Unassembled WGS sequence"/>
</dbReference>
<accession>A0AA36HUF0</accession>
<sequence>MWADALTKCLPAGPLERFRKGIGLYSEKKETQGGENDLREAVVKGVAAVAVGGTLLSMRRLAGGPPEMGEIGGALLAGGRMVLVNQVKSVGIQKETGGKTGEFVLVGIRGIQPYGVLYRELFGKVKPEPYGVLYRELFGKVKPEPYGVLYRELFGKVKPEPYGVLYLELFGMVELEPYGDFVLEHHER</sequence>